<dbReference type="Proteomes" id="UP000321057">
    <property type="component" value="Unassembled WGS sequence"/>
</dbReference>
<keyword evidence="2" id="KW-1185">Reference proteome</keyword>
<sequence>MFINIINIPTYQGSFSNNPSNIYFIRFPLKLNILPTSSYVRPSLINQKVRYFFSFTIDDINMSN</sequence>
<dbReference type="EMBL" id="BKAX01000001">
    <property type="protein sequence ID" value="GEQ04594.1"/>
    <property type="molecule type" value="Genomic_DNA"/>
</dbReference>
<evidence type="ECO:0000313" key="1">
    <source>
        <dbReference type="EMBL" id="GEQ04594.1"/>
    </source>
</evidence>
<reference evidence="1 2" key="1">
    <citation type="submission" date="2019-07" db="EMBL/GenBank/DDBJ databases">
        <title>Whole genome shotgun sequence of Staphylococcus gallinarum NBRC 109767.</title>
        <authorList>
            <person name="Hosoyama A."/>
            <person name="Uohara A."/>
            <person name="Ohji S."/>
            <person name="Ichikawa N."/>
        </authorList>
    </citation>
    <scope>NUCLEOTIDE SEQUENCE [LARGE SCALE GENOMIC DNA]</scope>
    <source>
        <strain evidence="1 2">NBRC 109767</strain>
    </source>
</reference>
<comment type="caution">
    <text evidence="1">The sequence shown here is derived from an EMBL/GenBank/DDBJ whole genome shotgun (WGS) entry which is preliminary data.</text>
</comment>
<name>A0ABQ0XYX3_STAGA</name>
<protein>
    <submittedName>
        <fullName evidence="1">Uncharacterized protein</fullName>
    </submittedName>
</protein>
<evidence type="ECO:0000313" key="2">
    <source>
        <dbReference type="Proteomes" id="UP000321057"/>
    </source>
</evidence>
<organism evidence="1 2">
    <name type="scientific">Staphylococcus gallinarum</name>
    <dbReference type="NCBI Taxonomy" id="1293"/>
    <lineage>
        <taxon>Bacteria</taxon>
        <taxon>Bacillati</taxon>
        <taxon>Bacillota</taxon>
        <taxon>Bacilli</taxon>
        <taxon>Bacillales</taxon>
        <taxon>Staphylococcaceae</taxon>
        <taxon>Staphylococcus</taxon>
    </lineage>
</organism>
<proteinExistence type="predicted"/>
<gene>
    <name evidence="1" type="ORF">SGA02_04220</name>
</gene>
<accession>A0ABQ0XYX3</accession>